<sequence>MAEHGAALRTFEPSLGTQWLSAMHSLWEAPLTYYTLWWNACVDNFWPHMPQLHHRVYHEEHDQLVVPDPIEETGEHALFA</sequence>
<dbReference type="EMBL" id="CP041016">
    <property type="protein sequence ID" value="QDC36528.1"/>
    <property type="molecule type" value="Genomic_DNA"/>
</dbReference>
<accession>A0A5B8CAT3</accession>
<evidence type="ECO:0000313" key="2">
    <source>
        <dbReference type="Proteomes" id="UP000311469"/>
    </source>
</evidence>
<organism evidence="1 2">
    <name type="scientific">Sphingobium fuliginis ATCC 27551</name>
    <dbReference type="NCBI Taxonomy" id="1208342"/>
    <lineage>
        <taxon>Bacteria</taxon>
        <taxon>Pseudomonadati</taxon>
        <taxon>Pseudomonadota</taxon>
        <taxon>Alphaproteobacteria</taxon>
        <taxon>Sphingomonadales</taxon>
        <taxon>Sphingomonadaceae</taxon>
        <taxon>Sphingobium</taxon>
    </lineage>
</organism>
<dbReference type="RefSeq" id="WP_021228581.1">
    <property type="nucleotide sequence ID" value="NZ_CP041016.1"/>
</dbReference>
<evidence type="ECO:0000313" key="1">
    <source>
        <dbReference type="EMBL" id="QDC36528.1"/>
    </source>
</evidence>
<dbReference type="Proteomes" id="UP000311469">
    <property type="component" value="Chromosome cSF1"/>
</dbReference>
<dbReference type="KEGG" id="sufl:FIL70_03975"/>
<gene>
    <name evidence="1" type="ORF">FIL70_03975</name>
</gene>
<name>A0A5B8CAT3_SPHSA</name>
<proteinExistence type="predicted"/>
<dbReference type="AlphaFoldDB" id="A0A5B8CAT3"/>
<protein>
    <submittedName>
        <fullName evidence="1">Uncharacterized protein</fullName>
    </submittedName>
</protein>
<reference evidence="1 2" key="1">
    <citation type="submission" date="2019-06" db="EMBL/GenBank/DDBJ databases">
        <title>Genome organization and adaptive potential of archetypical organophosphate degarding Sphingobium fuliginis ATCC 27551.</title>
        <authorList>
            <person name="Sarwar A."/>
            <person name="Parthasarathy S."/>
            <person name="Singh C."/>
            <person name="Siddavattam D."/>
        </authorList>
    </citation>
    <scope>NUCLEOTIDE SEQUENCE [LARGE SCALE GENOMIC DNA]</scope>
    <source>
        <strain evidence="1 2">ATCC 27551</strain>
    </source>
</reference>